<evidence type="ECO:0000259" key="1">
    <source>
        <dbReference type="Pfam" id="PF15542"/>
    </source>
</evidence>
<dbReference type="InterPro" id="IPR029100">
    <property type="entry name" value="Ntox50"/>
</dbReference>
<comment type="caution">
    <text evidence="2">The sequence shown here is derived from an EMBL/GenBank/DDBJ whole genome shotgun (WGS) entry which is preliminary data.</text>
</comment>
<dbReference type="Proteomes" id="UP000472521">
    <property type="component" value="Unassembled WGS sequence"/>
</dbReference>
<sequence length="174" mass="18835">MVLVASVLTIAMTMLDIKDTFDMYSLSGNGICVFSPGKGFQYTKEIGGDAIKGGSKAKNLYKFTSKGNANATKNIVKGFDTTLNAGKQGKHIVGHNNYIEGKSIVTGTMDEIQKLANDFAGTGQWKKANKEMVDFGKIIGKYVYINTGEVLDTIRGIIYYSKKGVHIVPAKPIP</sequence>
<dbReference type="AlphaFoldDB" id="A0A6B4K5V3"/>
<name>A0A6B4K5V3_CLOBO</name>
<accession>A0A6B4K5V3</accession>
<gene>
    <name evidence="2" type="ORF">FCV25_14245</name>
</gene>
<evidence type="ECO:0000313" key="3">
    <source>
        <dbReference type="Proteomes" id="UP000472521"/>
    </source>
</evidence>
<evidence type="ECO:0000313" key="2">
    <source>
        <dbReference type="EMBL" id="NFF02905.1"/>
    </source>
</evidence>
<dbReference type="EMBL" id="SWND01000008">
    <property type="protein sequence ID" value="NFF02905.1"/>
    <property type="molecule type" value="Genomic_DNA"/>
</dbReference>
<feature type="domain" description="Bacterial toxin 50" evidence="1">
    <location>
        <begin position="83"/>
        <end position="169"/>
    </location>
</feature>
<protein>
    <recommendedName>
        <fullName evidence="1">Bacterial toxin 50 domain-containing protein</fullName>
    </recommendedName>
</protein>
<organism evidence="2 3">
    <name type="scientific">Clostridium botulinum</name>
    <dbReference type="NCBI Taxonomy" id="1491"/>
    <lineage>
        <taxon>Bacteria</taxon>
        <taxon>Bacillati</taxon>
        <taxon>Bacillota</taxon>
        <taxon>Clostridia</taxon>
        <taxon>Eubacteriales</taxon>
        <taxon>Clostridiaceae</taxon>
        <taxon>Clostridium</taxon>
    </lineage>
</organism>
<proteinExistence type="predicted"/>
<reference evidence="2 3" key="1">
    <citation type="submission" date="2019-04" db="EMBL/GenBank/DDBJ databases">
        <title>Genome sequencing of Clostridium botulinum Groups I-IV and Clostridium butyricum.</title>
        <authorList>
            <person name="Brunt J."/>
            <person name="Van Vliet A.H.M."/>
            <person name="Stringer S.C."/>
            <person name="Carter A.T."/>
            <person name="Peck M.W."/>
        </authorList>
    </citation>
    <scope>NUCLEOTIDE SEQUENCE [LARGE SCALE GENOMIC DNA]</scope>
    <source>
        <strain evidence="2 3">IFR 18/054</strain>
    </source>
</reference>
<dbReference type="Pfam" id="PF15542">
    <property type="entry name" value="Ntox50"/>
    <property type="match status" value="1"/>
</dbReference>